<reference evidence="2 3" key="1">
    <citation type="journal article" date="2014" name="Genome Biol. Evol.">
        <title>The genome of the myxosporean Thelohanellus kitauei shows adaptations to nutrient acquisition within its fish host.</title>
        <authorList>
            <person name="Yang Y."/>
            <person name="Xiong J."/>
            <person name="Zhou Z."/>
            <person name="Huo F."/>
            <person name="Miao W."/>
            <person name="Ran C."/>
            <person name="Liu Y."/>
            <person name="Zhang J."/>
            <person name="Feng J."/>
            <person name="Wang M."/>
            <person name="Wang M."/>
            <person name="Wang L."/>
            <person name="Yao B."/>
        </authorList>
    </citation>
    <scope>NUCLEOTIDE SEQUENCE [LARGE SCALE GENOMIC DNA]</scope>
    <source>
        <strain evidence="2">Wuqing</strain>
    </source>
</reference>
<dbReference type="Pfam" id="PF15787">
    <property type="entry name" value="DUF4704"/>
    <property type="match status" value="1"/>
</dbReference>
<protein>
    <recommendedName>
        <fullName evidence="1">DUF4704 domain-containing protein</fullName>
    </recommendedName>
</protein>
<dbReference type="InterPro" id="IPR031570">
    <property type="entry name" value="NBEA/BDCP_DUF4704"/>
</dbReference>
<evidence type="ECO:0000259" key="1">
    <source>
        <dbReference type="Pfam" id="PF15787"/>
    </source>
</evidence>
<evidence type="ECO:0000313" key="3">
    <source>
        <dbReference type="Proteomes" id="UP000031668"/>
    </source>
</evidence>
<dbReference type="Proteomes" id="UP000031668">
    <property type="component" value="Unassembled WGS sequence"/>
</dbReference>
<gene>
    <name evidence="2" type="ORF">RF11_01492</name>
</gene>
<dbReference type="Gene3D" id="2.60.120.200">
    <property type="match status" value="1"/>
</dbReference>
<proteinExistence type="predicted"/>
<accession>A0A0C2MCV2</accession>
<keyword evidence="3" id="KW-1185">Reference proteome</keyword>
<dbReference type="SUPFAM" id="SSF49899">
    <property type="entry name" value="Concanavalin A-like lectins/glucanases"/>
    <property type="match status" value="1"/>
</dbReference>
<comment type="caution">
    <text evidence="2">The sequence shown here is derived from an EMBL/GenBank/DDBJ whole genome shotgun (WGS) entry which is preliminary data.</text>
</comment>
<sequence length="1306" mass="153760">MHLEEFPKAIHLESEKILELANFTRRVDSEYMAKFNDYRNETYGQLFYQILEKQIYRNDFKEINKQEPVLRHIFNFITRNDHYLNDDFYSFLDRVLEKNRLNKFIIYSMINPDTFIRKFIQTDSHKNQETKLESLCNQILTFSASPSCLELICQALDDPQISIAKKCEILRFLTGLIRRNDVESYFHFVGELGSAIYIYKYPNNLEVEEYTITSCFNIRDFLYRQKIFDHALEEHTTHLIGRANHYLRLFFKPCQICIEISDNKIRHKLYYDVAVNPEAWHHLALIQSKYENKVGLSLVLDGNFIGTSIITPINLNDICTKLVIGKTLENDEKTQFIGSIANLQIWSMALNLNELETLRLTWFEKANLPLQSVFEKSHTFDSYLQSLIIDINPQICTSNLRRSDDSRDLNMFNFDIVYSDDVLNVKRLNNITLLKIDRVLNIANKLFDEILNTNEDYLPQINRLLIMLVDLIGSLLAFSSDFMQSICKNQIYRVWFYKISEIKPKYLSNELLKCLFEWLKNLIKGRNLDIFKHMILECMLNRSSWNQWPIYSKEMILVYLQNEDIDGYSFCRYLKESGCITYLFDLMNEIQTISDSKSSDINLVEVLYFNLIKCTLIEKPEIAKHELDILIDMSIFSEKYFLKIVKIVVEVMGSYKSYIFKIIRNKTIISILNRIAKCKDSNSFKILKNYLSSIVDRCPKRKLLKLVKKHKLWFSVYLIFKNECSVENFDYLINIMIERNKKTNTKKSLSETNFAHTNLLKIIVLLIENAFEKCHQINLDHVISKLLNTLDNELKESKESRKRLYLTEGWQVWILVLSSFYQSNDHKNIKMLTFSIILQVILTAFKEYDNGWISFMDCLGVLDFTTSQKTFLTLERNTYDDASNKNLGIVITDHNLLNNCPDVGRIDNFGSLNQNELVSEFIYMAVKRFTTELANLQKIDSLDAFTTFFKNICSVVYLIGDLIANWCLSIDDILPIFNLNVTEFINEEHQHNCALSYNILTELKHLSLDIFNLKPTFRLEVSEIIDFDHKELIEVIFRICLVKYLIDSLIKSHKLNICKSEKVINGGYESVPHENSKINPNGTRISHEQLLSTEYFDMFETFFSCEIFRNDVQREILQTGVYVLYKMFLWEYAKIFNSYDAQESNGKSNISSLIIPRLKNLANLLYKTFIEHMVYFNKIFTSINPQNSLDFYFKNMKIKFESLEFIMMMNSNSWTSIIEEALFDTFKRVCRKSLQFQSRIIHQIHQRNILASRLYNTVRSEVEKVECDFLNLPVQENDSFFSVPSNQTDYSAINSNSKIESPDIEN</sequence>
<dbReference type="InterPro" id="IPR013320">
    <property type="entry name" value="ConA-like_dom_sf"/>
</dbReference>
<organism evidence="2 3">
    <name type="scientific">Thelohanellus kitauei</name>
    <name type="common">Myxosporean</name>
    <dbReference type="NCBI Taxonomy" id="669202"/>
    <lineage>
        <taxon>Eukaryota</taxon>
        <taxon>Metazoa</taxon>
        <taxon>Cnidaria</taxon>
        <taxon>Myxozoa</taxon>
        <taxon>Myxosporea</taxon>
        <taxon>Bivalvulida</taxon>
        <taxon>Platysporina</taxon>
        <taxon>Myxobolidae</taxon>
        <taxon>Thelohanellus</taxon>
    </lineage>
</organism>
<feature type="domain" description="DUF4704" evidence="1">
    <location>
        <begin position="462"/>
        <end position="862"/>
    </location>
</feature>
<evidence type="ECO:0000313" key="2">
    <source>
        <dbReference type="EMBL" id="KII62119.1"/>
    </source>
</evidence>
<dbReference type="OrthoDB" id="26681at2759"/>
<name>A0A0C2MCV2_THEKT</name>
<dbReference type="EMBL" id="JWZT01005104">
    <property type="protein sequence ID" value="KII62119.1"/>
    <property type="molecule type" value="Genomic_DNA"/>
</dbReference>